<reference evidence="2" key="1">
    <citation type="journal article" date="2005" name="BMC Biol.">
        <title>The sequence of rice chromosomes 11 and 12, rich in disease resistance genes and recent gene duplications.</title>
        <authorList>
            <consortium name="The rice chromosomes 11 and 12 sequencing consortia"/>
        </authorList>
    </citation>
    <scope>NUCLEOTIDE SEQUENCE [LARGE SCALE GENOMIC DNA]</scope>
</reference>
<feature type="compositionally biased region" description="Basic and acidic residues" evidence="1">
    <location>
        <begin position="219"/>
        <end position="234"/>
    </location>
</feature>
<evidence type="ECO:0000313" key="2">
    <source>
        <dbReference type="EMBL" id="ABA94121.1"/>
    </source>
</evidence>
<dbReference type="EMBL" id="DP000010">
    <property type="protein sequence ID" value="ABA94121.1"/>
    <property type="molecule type" value="Genomic_DNA"/>
</dbReference>
<dbReference type="AlphaFoldDB" id="Q2R3A3"/>
<name>Q2R3A3_ORYSJ</name>
<proteinExistence type="predicted"/>
<organism evidence="2">
    <name type="scientific">Oryza sativa subsp. japonica</name>
    <name type="common">Rice</name>
    <dbReference type="NCBI Taxonomy" id="39947"/>
    <lineage>
        <taxon>Eukaryota</taxon>
        <taxon>Viridiplantae</taxon>
        <taxon>Streptophyta</taxon>
        <taxon>Embryophyta</taxon>
        <taxon>Tracheophyta</taxon>
        <taxon>Spermatophyta</taxon>
        <taxon>Magnoliopsida</taxon>
        <taxon>Liliopsida</taxon>
        <taxon>Poales</taxon>
        <taxon>Poaceae</taxon>
        <taxon>BOP clade</taxon>
        <taxon>Oryzoideae</taxon>
        <taxon>Oryzeae</taxon>
        <taxon>Oryzinae</taxon>
        <taxon>Oryza</taxon>
        <taxon>Oryza sativa</taxon>
    </lineage>
</organism>
<feature type="region of interest" description="Disordered" evidence="1">
    <location>
        <begin position="217"/>
        <end position="237"/>
    </location>
</feature>
<reference evidence="2" key="3">
    <citation type="submission" date="2006-01" db="EMBL/GenBank/DDBJ databases">
        <authorList>
            <person name="Buell R."/>
        </authorList>
    </citation>
    <scope>NUCLEOTIDE SEQUENCE</scope>
</reference>
<gene>
    <name evidence="2" type="ordered locus">LOC_Os11g32630</name>
</gene>
<evidence type="ECO:0000256" key="1">
    <source>
        <dbReference type="SAM" id="MobiDB-lite"/>
    </source>
</evidence>
<feature type="compositionally biased region" description="Low complexity" evidence="1">
    <location>
        <begin position="60"/>
        <end position="70"/>
    </location>
</feature>
<reference evidence="2" key="2">
    <citation type="submission" date="2005-04" db="EMBL/GenBank/DDBJ databases">
        <authorList>
            <person name="Buell C.R."/>
            <person name="Wing R.A."/>
            <person name="McCombie W.A."/>
            <person name="Ouyang S."/>
        </authorList>
    </citation>
    <scope>NUCLEOTIDE SEQUENCE</scope>
</reference>
<feature type="compositionally biased region" description="Gly residues" evidence="1">
    <location>
        <begin position="36"/>
        <end position="57"/>
    </location>
</feature>
<protein>
    <submittedName>
        <fullName evidence="2">Uncharacterized protein</fullName>
    </submittedName>
</protein>
<accession>Q2R3A3</accession>
<sequence>MRRDDEDGAATGDGGHSAATGTARRWGTWHRAMGDGAPGAGSALGGAGSAMEDGGGTARLPPLHSPADADAPPPRSPAAAAPPASGRVSLPPPPLHLYRWLEATGTGSGESWRMKLVLNDYYGPSPMRPHEGGVSMARAAAVPRAEGGGGGTSMVRVAVVPRRDPVPHPDSAVLALPHLAPCRSGGSSRRRGATAVVAGPSSARIWWQRHPSWACPRVHNGEGGRRSPGEEGRGRVTTATVGPSLVRIRRQIRI</sequence>
<feature type="region of interest" description="Disordered" evidence="1">
    <location>
        <begin position="1"/>
        <end position="90"/>
    </location>
</feature>